<evidence type="ECO:0000256" key="8">
    <source>
        <dbReference type="ARBA" id="ARBA00022884"/>
    </source>
</evidence>
<evidence type="ECO:0000259" key="16">
    <source>
        <dbReference type="PROSITE" id="PS51185"/>
    </source>
</evidence>
<feature type="domain" description="GST C-terminal" evidence="15">
    <location>
        <begin position="244"/>
        <end position="381"/>
    </location>
</feature>
<dbReference type="GO" id="GO:0006424">
    <property type="term" value="P:glutamyl-tRNA aminoacylation"/>
    <property type="evidence" value="ECO:0007669"/>
    <property type="project" value="InterPro"/>
</dbReference>
<name>A0A8J5XGF0_DIALT</name>
<dbReference type="GO" id="GO:0005829">
    <property type="term" value="C:cytosol"/>
    <property type="evidence" value="ECO:0007669"/>
    <property type="project" value="TreeGrafter"/>
</dbReference>
<evidence type="ECO:0000256" key="1">
    <source>
        <dbReference type="ARBA" id="ARBA00004496"/>
    </source>
</evidence>
<keyword evidence="18" id="KW-1185">Reference proteome</keyword>
<accession>A0A8J5XGF0</accession>
<dbReference type="InterPro" id="IPR011035">
    <property type="entry name" value="Ribosomal_bL25/Gln-tRNA_synth"/>
</dbReference>
<dbReference type="OMA" id="CPVVDSH"/>
<dbReference type="GO" id="GO:0003723">
    <property type="term" value="F:RNA binding"/>
    <property type="evidence" value="ECO:0007669"/>
    <property type="project" value="UniProtKB-KW"/>
</dbReference>
<evidence type="ECO:0000259" key="15">
    <source>
        <dbReference type="PROSITE" id="PS50405"/>
    </source>
</evidence>
<evidence type="ECO:0000256" key="14">
    <source>
        <dbReference type="SAM" id="MobiDB-lite"/>
    </source>
</evidence>
<dbReference type="NCBIfam" id="TIGR00463">
    <property type="entry name" value="gltX_arch"/>
    <property type="match status" value="1"/>
</dbReference>
<dbReference type="PRINTS" id="PR00987">
    <property type="entry name" value="TRNASYNTHGLU"/>
</dbReference>
<evidence type="ECO:0000256" key="13">
    <source>
        <dbReference type="RuleBase" id="RU363037"/>
    </source>
</evidence>
<dbReference type="InterPro" id="IPR020056">
    <property type="entry name" value="Rbsml_bL25/Gln-tRNA_synth_N"/>
</dbReference>
<dbReference type="InterPro" id="IPR014729">
    <property type="entry name" value="Rossmann-like_a/b/a_fold"/>
</dbReference>
<evidence type="ECO:0000256" key="7">
    <source>
        <dbReference type="ARBA" id="ARBA00022840"/>
    </source>
</evidence>
<dbReference type="GO" id="GO:0017102">
    <property type="term" value="C:methionyl glutamyl tRNA synthetase complex"/>
    <property type="evidence" value="ECO:0007669"/>
    <property type="project" value="TreeGrafter"/>
</dbReference>
<dbReference type="OrthoDB" id="10250478at2759"/>
<proteinExistence type="inferred from homology"/>
<keyword evidence="4" id="KW-0963">Cytoplasm</keyword>
<keyword evidence="5 13" id="KW-0436">Ligase</keyword>
<dbReference type="Gene3D" id="3.40.50.620">
    <property type="entry name" value="HUPs"/>
    <property type="match status" value="1"/>
</dbReference>
<feature type="compositionally biased region" description="Low complexity" evidence="14">
    <location>
        <begin position="130"/>
        <end position="150"/>
    </location>
</feature>
<reference evidence="17" key="1">
    <citation type="submission" date="2021-05" db="EMBL/GenBank/DDBJ databases">
        <title>The genome of the haptophyte Pavlova lutheri (Diacronema luteri, Pavlovales) - a model for lipid biosynthesis in eukaryotic algae.</title>
        <authorList>
            <person name="Hulatt C.J."/>
            <person name="Posewitz M.C."/>
        </authorList>
    </citation>
    <scope>NUCLEOTIDE SEQUENCE</scope>
    <source>
        <strain evidence="17">NIVA-4/92</strain>
    </source>
</reference>
<comment type="catalytic activity">
    <reaction evidence="12">
        <text>tRNA(Glu) + L-glutamate + ATP = L-glutamyl-tRNA(Glu) + AMP + diphosphate</text>
        <dbReference type="Rhea" id="RHEA:23540"/>
        <dbReference type="Rhea" id="RHEA-COMP:9663"/>
        <dbReference type="Rhea" id="RHEA-COMP:9680"/>
        <dbReference type="ChEBI" id="CHEBI:29985"/>
        <dbReference type="ChEBI" id="CHEBI:30616"/>
        <dbReference type="ChEBI" id="CHEBI:33019"/>
        <dbReference type="ChEBI" id="CHEBI:78442"/>
        <dbReference type="ChEBI" id="CHEBI:78520"/>
        <dbReference type="ChEBI" id="CHEBI:456215"/>
        <dbReference type="EC" id="6.1.1.17"/>
    </reaction>
</comment>
<dbReference type="InterPro" id="IPR004526">
    <property type="entry name" value="Glu-tRNA-synth_arc/euk"/>
</dbReference>
<dbReference type="Gene3D" id="1.20.1050.130">
    <property type="match status" value="1"/>
</dbReference>
<dbReference type="Pfam" id="PF20974">
    <property type="entry name" value="tRNA-synt_1c_C2"/>
    <property type="match status" value="1"/>
</dbReference>
<keyword evidence="6 13" id="KW-0547">Nucleotide-binding</keyword>
<evidence type="ECO:0000256" key="3">
    <source>
        <dbReference type="ARBA" id="ARBA00012835"/>
    </source>
</evidence>
<dbReference type="InterPro" id="IPR001412">
    <property type="entry name" value="aa-tRNA-synth_I_CS"/>
</dbReference>
<dbReference type="CDD" id="cd10289">
    <property type="entry name" value="GST_C_AaRS_like"/>
    <property type="match status" value="1"/>
</dbReference>
<protein>
    <recommendedName>
        <fullName evidence="3">glutamate--tRNA ligase</fullName>
        <ecNumber evidence="3">6.1.1.17</ecNumber>
    </recommendedName>
    <alternativeName>
        <fullName evidence="11">Glutamyl-tRNA synthetase</fullName>
    </alternativeName>
</protein>
<comment type="similarity">
    <text evidence="2">Belongs to the class-I aminoacyl-tRNA synthetase family. Glutamate--tRNA ligase type 2 subfamily.</text>
</comment>
<dbReference type="Proteomes" id="UP000751190">
    <property type="component" value="Unassembled WGS sequence"/>
</dbReference>
<comment type="caution">
    <text evidence="17">The sequence shown here is derived from an EMBL/GenBank/DDBJ whole genome shotgun (WGS) entry which is preliminary data.</text>
</comment>
<keyword evidence="8" id="KW-0694">RNA-binding</keyword>
<evidence type="ECO:0000256" key="4">
    <source>
        <dbReference type="ARBA" id="ARBA00022490"/>
    </source>
</evidence>
<evidence type="ECO:0000256" key="11">
    <source>
        <dbReference type="ARBA" id="ARBA00030865"/>
    </source>
</evidence>
<dbReference type="InterPro" id="IPR020058">
    <property type="entry name" value="Glu/Gln-tRNA-synth_Ib_cat-dom"/>
</dbReference>
<dbReference type="AlphaFoldDB" id="A0A8J5XGF0"/>
<gene>
    <name evidence="17" type="ORF">KFE25_011800</name>
</gene>
<dbReference type="PROSITE" id="PS00178">
    <property type="entry name" value="AA_TRNA_LIGASE_I"/>
    <property type="match status" value="1"/>
</dbReference>
<evidence type="ECO:0000256" key="2">
    <source>
        <dbReference type="ARBA" id="ARBA00008927"/>
    </source>
</evidence>
<evidence type="ECO:0000256" key="9">
    <source>
        <dbReference type="ARBA" id="ARBA00022917"/>
    </source>
</evidence>
<feature type="domain" description="WHEP-TRS" evidence="16">
    <location>
        <begin position="4"/>
        <end position="61"/>
    </location>
</feature>
<dbReference type="PANTHER" id="PTHR43097:SF5">
    <property type="entry name" value="GLUTAMATE--TRNA LIGASE"/>
    <property type="match status" value="1"/>
</dbReference>
<dbReference type="Gene3D" id="1.10.287.10">
    <property type="entry name" value="S15/NS1, RNA-binding"/>
    <property type="match status" value="1"/>
</dbReference>
<evidence type="ECO:0000256" key="6">
    <source>
        <dbReference type="ARBA" id="ARBA00022741"/>
    </source>
</evidence>
<dbReference type="InterPro" id="IPR009068">
    <property type="entry name" value="uS15_NS1_RNA-bd_sf"/>
</dbReference>
<evidence type="ECO:0000313" key="18">
    <source>
        <dbReference type="Proteomes" id="UP000751190"/>
    </source>
</evidence>
<evidence type="ECO:0000256" key="10">
    <source>
        <dbReference type="ARBA" id="ARBA00023146"/>
    </source>
</evidence>
<feature type="region of interest" description="Disordered" evidence="14">
    <location>
        <begin position="57"/>
        <end position="162"/>
    </location>
</feature>
<dbReference type="SUPFAM" id="SSF47616">
    <property type="entry name" value="GST C-terminal domain-like"/>
    <property type="match status" value="1"/>
</dbReference>
<keyword evidence="7 13" id="KW-0067">ATP-binding</keyword>
<keyword evidence="9 13" id="KW-0648">Protein biosynthesis</keyword>
<dbReference type="PANTHER" id="PTHR43097">
    <property type="entry name" value="GLUTAMINE-TRNA LIGASE"/>
    <property type="match status" value="1"/>
</dbReference>
<organism evidence="17 18">
    <name type="scientific">Diacronema lutheri</name>
    <name type="common">Unicellular marine alga</name>
    <name type="synonym">Monochrysis lutheri</name>
    <dbReference type="NCBI Taxonomy" id="2081491"/>
    <lineage>
        <taxon>Eukaryota</taxon>
        <taxon>Haptista</taxon>
        <taxon>Haptophyta</taxon>
        <taxon>Pavlovophyceae</taxon>
        <taxon>Pavlovales</taxon>
        <taxon>Pavlovaceae</taxon>
        <taxon>Diacronema</taxon>
    </lineage>
</organism>
<dbReference type="Gene3D" id="2.40.240.10">
    <property type="entry name" value="Ribosomal Protein L25, Chain P"/>
    <property type="match status" value="1"/>
</dbReference>
<dbReference type="InterPro" id="IPR010987">
    <property type="entry name" value="Glutathione-S-Trfase_C-like"/>
</dbReference>
<dbReference type="EC" id="6.1.1.17" evidence="3"/>
<dbReference type="InterPro" id="IPR053836">
    <property type="entry name" value="Arc1-like_N"/>
</dbReference>
<sequence length="914" mass="98202">MAAPSADGEAQLKRQADEVRALKSSIGATKAEVDEAIAKLLELKSALEPLQKAAHAAKSSAEAEAAEAAKKANIAKAEADKVAAREKKKAAAAAKSAAKAAGADAPPADGAADGAGKGGGKGGKDRGDGASKLTGGKPTGGKPPVAAPDATSPPAPAVPPTAAAAAIGNSNREFVVRHSASCAPVLSFAAAKLGGLSAHFVAHAEPGVVCLIPTSHGGGRLCGDVRIARYFAALAHPARAVAGPPPPALPPARGTDALAPPPELVALALARARADEWLERADAELRTAGAAGLAELDRALAMRTYLAGPEPSLADAAVFAALSANGEWARAKGAAGDKGAEYAHVSRWHAHVSALPAFSALELSFLGGKAKGGSFEIDLPGAERGKVVMRFAPEPSGFLHIGHAKAALLSDHFATQFDGTLILRYDDTNPSKEKGEYEAAILADVCRLGLRPNRITHTSDYFEQLIGAQRAMIERGDAYVDPSPAEVQQKGRFARQPSFYRDAPVAESLRLFDAMLAGTEEGRQCCVRAKMDYASENGTLRDPTTFRCNMTPHHSTGERYKAYPTYDFACPWVDAHEGVTHALRDRQYKDRDAQYHRMAELLRVRRVELWSFSRMNFKMCLLSKRKLQWFVDEGRVTGWDDERMPTIQGLLRRGLSVEGLRHFILLQGASLNGNLMDWDKIWAENRKLIDARAKRFTALTAHNLVHLELERADGADAPPLCAEARSLPAHKKAPELGMKLKWYSSSLLLDQTDAALIADGEEVTLMDWGNAIVTQITRDTAAGSVTRLRARLHLAGDVKATKKKLTWLCADGPQMPMPNVRVELVDIDHLICKDSLEEDDALSADAPFLNKCTKETHAALAEPGVRTLQRGETLQVERRGYYIVDRPYTRPADPMRLIFVPDGKNMYGYRKPQL</sequence>
<dbReference type="Pfam" id="PF00749">
    <property type="entry name" value="tRNA-synt_1c"/>
    <property type="match status" value="1"/>
</dbReference>
<dbReference type="GO" id="GO:0017101">
    <property type="term" value="C:aminoacyl-tRNA synthetase multienzyme complex"/>
    <property type="evidence" value="ECO:0007669"/>
    <property type="project" value="UniProtKB-ARBA"/>
</dbReference>
<dbReference type="PROSITE" id="PS50405">
    <property type="entry name" value="GST_CTER"/>
    <property type="match status" value="1"/>
</dbReference>
<evidence type="ECO:0000256" key="12">
    <source>
        <dbReference type="ARBA" id="ARBA00048351"/>
    </source>
</evidence>
<dbReference type="GO" id="GO:0004818">
    <property type="term" value="F:glutamate-tRNA ligase activity"/>
    <property type="evidence" value="ECO:0007669"/>
    <property type="project" value="UniProtKB-EC"/>
</dbReference>
<dbReference type="SUPFAM" id="SSF50715">
    <property type="entry name" value="Ribosomal protein L25-like"/>
    <property type="match status" value="1"/>
</dbReference>
<dbReference type="GO" id="GO:0005524">
    <property type="term" value="F:ATP binding"/>
    <property type="evidence" value="ECO:0007669"/>
    <property type="project" value="UniProtKB-KW"/>
</dbReference>
<dbReference type="InterPro" id="IPR020059">
    <property type="entry name" value="Glu/Gln-tRNA-synth_Ib_codon-bd"/>
</dbReference>
<dbReference type="Pfam" id="PF00458">
    <property type="entry name" value="WHEP-TRS"/>
    <property type="match status" value="1"/>
</dbReference>
<dbReference type="EMBL" id="JAGTXO010000033">
    <property type="protein sequence ID" value="KAG8460309.1"/>
    <property type="molecule type" value="Genomic_DNA"/>
</dbReference>
<dbReference type="Pfam" id="PF03950">
    <property type="entry name" value="tRNA-synt_1c_C"/>
    <property type="match status" value="1"/>
</dbReference>
<feature type="compositionally biased region" description="Low complexity" evidence="14">
    <location>
        <begin position="91"/>
        <end position="112"/>
    </location>
</feature>
<dbReference type="SUPFAM" id="SSF52374">
    <property type="entry name" value="Nucleotidylyl transferase"/>
    <property type="match status" value="1"/>
</dbReference>
<keyword evidence="10 13" id="KW-0030">Aminoacyl-tRNA synthetase</keyword>
<dbReference type="InterPro" id="IPR036282">
    <property type="entry name" value="Glutathione-S-Trfase_C_sf"/>
</dbReference>
<dbReference type="SUPFAM" id="SSF47060">
    <property type="entry name" value="S15/NS1 RNA-binding domain"/>
    <property type="match status" value="1"/>
</dbReference>
<dbReference type="Pfam" id="PF21972">
    <property type="entry name" value="Arc1p_N_like"/>
    <property type="match status" value="1"/>
</dbReference>
<comment type="subcellular location">
    <subcellularLocation>
        <location evidence="1">Cytoplasm</location>
    </subcellularLocation>
</comment>
<dbReference type="InterPro" id="IPR000738">
    <property type="entry name" value="WHEP-TRS_dom"/>
</dbReference>
<dbReference type="InterPro" id="IPR050132">
    <property type="entry name" value="Gln/Glu-tRNA_Ligase"/>
</dbReference>
<dbReference type="InterPro" id="IPR049437">
    <property type="entry name" value="tRNA-synt_1c_C2"/>
</dbReference>
<evidence type="ECO:0000256" key="5">
    <source>
        <dbReference type="ARBA" id="ARBA00022598"/>
    </source>
</evidence>
<dbReference type="InterPro" id="IPR000924">
    <property type="entry name" value="Glu/Gln-tRNA-synth"/>
</dbReference>
<dbReference type="PROSITE" id="PS51185">
    <property type="entry name" value="WHEP_TRS_2"/>
    <property type="match status" value="1"/>
</dbReference>
<dbReference type="CDD" id="cd01200">
    <property type="entry name" value="WHEPGMRS_RNA"/>
    <property type="match status" value="1"/>
</dbReference>
<evidence type="ECO:0000313" key="17">
    <source>
        <dbReference type="EMBL" id="KAG8460309.1"/>
    </source>
</evidence>